<reference evidence="2" key="2">
    <citation type="submission" date="2018-08" db="UniProtKB">
        <authorList>
            <consortium name="EnsemblPlants"/>
        </authorList>
    </citation>
    <scope>IDENTIFICATION</scope>
    <source>
        <strain evidence="2">Yugu1</strain>
    </source>
</reference>
<reference evidence="3" key="1">
    <citation type="journal article" date="2012" name="Nat. Biotechnol.">
        <title>Reference genome sequence of the model plant Setaria.</title>
        <authorList>
            <person name="Bennetzen J.L."/>
            <person name="Schmutz J."/>
            <person name="Wang H."/>
            <person name="Percifield R."/>
            <person name="Hawkins J."/>
            <person name="Pontaroli A.C."/>
            <person name="Estep M."/>
            <person name="Feng L."/>
            <person name="Vaughn J.N."/>
            <person name="Grimwood J."/>
            <person name="Jenkins J."/>
            <person name="Barry K."/>
            <person name="Lindquist E."/>
            <person name="Hellsten U."/>
            <person name="Deshpande S."/>
            <person name="Wang X."/>
            <person name="Wu X."/>
            <person name="Mitros T."/>
            <person name="Triplett J."/>
            <person name="Yang X."/>
            <person name="Ye C.Y."/>
            <person name="Mauro-Herrera M."/>
            <person name="Wang L."/>
            <person name="Li P."/>
            <person name="Sharma M."/>
            <person name="Sharma R."/>
            <person name="Ronald P.C."/>
            <person name="Panaud O."/>
            <person name="Kellogg E.A."/>
            <person name="Brutnell T.P."/>
            <person name="Doust A.N."/>
            <person name="Tuskan G.A."/>
            <person name="Rokhsar D."/>
            <person name="Devos K.M."/>
        </authorList>
    </citation>
    <scope>NUCLEOTIDE SEQUENCE [LARGE SCALE GENOMIC DNA]</scope>
    <source>
        <strain evidence="3">cv. Yugu1</strain>
    </source>
</reference>
<evidence type="ECO:0000313" key="3">
    <source>
        <dbReference type="Proteomes" id="UP000004995"/>
    </source>
</evidence>
<protein>
    <submittedName>
        <fullName evidence="2">Uncharacterized protein</fullName>
    </submittedName>
</protein>
<dbReference type="Proteomes" id="UP000004995">
    <property type="component" value="Unassembled WGS sequence"/>
</dbReference>
<dbReference type="Gene3D" id="3.90.70.10">
    <property type="entry name" value="Cysteine proteinases"/>
    <property type="match status" value="1"/>
</dbReference>
<feature type="region of interest" description="Disordered" evidence="1">
    <location>
        <begin position="70"/>
        <end position="104"/>
    </location>
</feature>
<name>K4ACM7_SETIT</name>
<dbReference type="Gramene" id="KQK86050">
    <property type="protein sequence ID" value="KQK86050"/>
    <property type="gene ID" value="SETIT_036634mg"/>
</dbReference>
<dbReference type="InParanoid" id="K4ACM7"/>
<feature type="compositionally biased region" description="Gly residues" evidence="1">
    <location>
        <begin position="77"/>
        <end position="87"/>
    </location>
</feature>
<dbReference type="eggNOG" id="ENOG502R4YX">
    <property type="taxonomic scope" value="Eukaryota"/>
</dbReference>
<evidence type="ECO:0000313" key="2">
    <source>
        <dbReference type="EnsemblPlants" id="KQK86050"/>
    </source>
</evidence>
<dbReference type="SUPFAM" id="SSF54001">
    <property type="entry name" value="Cysteine proteinases"/>
    <property type="match status" value="1"/>
</dbReference>
<dbReference type="HOGENOM" id="CLU_861667_0_0_1"/>
<dbReference type="AlphaFoldDB" id="K4ACM7"/>
<keyword evidence="3" id="KW-1185">Reference proteome</keyword>
<dbReference type="InterPro" id="IPR038765">
    <property type="entry name" value="Papain-like_cys_pep_sf"/>
</dbReference>
<dbReference type="EMBL" id="AGNK02005280">
    <property type="status" value="NOT_ANNOTATED_CDS"/>
    <property type="molecule type" value="Genomic_DNA"/>
</dbReference>
<evidence type="ECO:0000256" key="1">
    <source>
        <dbReference type="SAM" id="MobiDB-lite"/>
    </source>
</evidence>
<dbReference type="EnsemblPlants" id="KQK86050">
    <property type="protein sequence ID" value="KQK86050"/>
    <property type="gene ID" value="SETIT_036634mg"/>
</dbReference>
<accession>K4ACM7</accession>
<sequence length="323" mass="33824">MGGHAVKLIGWGMILEKITGYALLANQWNRGWGDRAGCLLRSSRSGQRNECLDRDLDHIPANAHVRDIPAGAVHAGGDNGEAGGAGGEETQRRQGDGAEGGGEGCELAAAANAEGGFDEQPRLAVDGEVLTVVLEEGVGAEALVEEVAGAVDDDVAGVGGGQGAGPSARLGEEQGRRDGVVEEVEAAAVQEAVEAGHDDSVVRPDQVATSLALAPCRRRRRGGGAEEEGIQEGARANLVAGSSGEMDDHLVPNIDPWWWRIGRRNTVRSLKQQQQRRFEGKEAGMITVVGVEELDAAIAMAPHNKVFHPDCSSLAHQQQAPPD</sequence>
<proteinExistence type="predicted"/>
<organism evidence="2 3">
    <name type="scientific">Setaria italica</name>
    <name type="common">Foxtail millet</name>
    <name type="synonym">Panicum italicum</name>
    <dbReference type="NCBI Taxonomy" id="4555"/>
    <lineage>
        <taxon>Eukaryota</taxon>
        <taxon>Viridiplantae</taxon>
        <taxon>Streptophyta</taxon>
        <taxon>Embryophyta</taxon>
        <taxon>Tracheophyta</taxon>
        <taxon>Spermatophyta</taxon>
        <taxon>Magnoliopsida</taxon>
        <taxon>Liliopsida</taxon>
        <taxon>Poales</taxon>
        <taxon>Poaceae</taxon>
        <taxon>PACMAD clade</taxon>
        <taxon>Panicoideae</taxon>
        <taxon>Panicodae</taxon>
        <taxon>Paniceae</taxon>
        <taxon>Cenchrinae</taxon>
        <taxon>Setaria</taxon>
    </lineage>
</organism>